<keyword evidence="3" id="KW-0479">Metal-binding</keyword>
<dbReference type="CDD" id="cd01335">
    <property type="entry name" value="Radical_SAM"/>
    <property type="match status" value="1"/>
</dbReference>
<accession>A0A8S0WDY6</accession>
<dbReference type="InterPro" id="IPR034466">
    <property type="entry name" value="Methyltransferase_Class_B"/>
</dbReference>
<comment type="cofactor">
    <cofactor evidence="1">
        <name>[4Fe-4S] cluster</name>
        <dbReference type="ChEBI" id="CHEBI:49883"/>
    </cofactor>
</comment>
<dbReference type="SFLD" id="SFLDG01123">
    <property type="entry name" value="methyltransferase_(Class_B)"/>
    <property type="match status" value="1"/>
</dbReference>
<dbReference type="InterPro" id="IPR025288">
    <property type="entry name" value="DUF4080"/>
</dbReference>
<dbReference type="SFLD" id="SFLDS00029">
    <property type="entry name" value="Radical_SAM"/>
    <property type="match status" value="1"/>
</dbReference>
<dbReference type="GO" id="GO:0016740">
    <property type="term" value="F:transferase activity"/>
    <property type="evidence" value="ECO:0007669"/>
    <property type="project" value="UniProtKB-KW"/>
</dbReference>
<evidence type="ECO:0000313" key="11">
    <source>
        <dbReference type="Proteomes" id="UP001071230"/>
    </source>
</evidence>
<dbReference type="KEGG" id="aacx:DEACI_0319"/>
<dbReference type="InterPro" id="IPR006638">
    <property type="entry name" value="Elp3/MiaA/NifB-like_rSAM"/>
</dbReference>
<feature type="domain" description="B12-binding" evidence="7">
    <location>
        <begin position="1"/>
        <end position="134"/>
    </location>
</feature>
<evidence type="ECO:0000256" key="1">
    <source>
        <dbReference type="ARBA" id="ARBA00001966"/>
    </source>
</evidence>
<sequence>MRILLVSLNAKYVHTNLALRYLREEIKSEFPDVFLKEFTINQPLSHIAARIYEAKAEVVGFSCYIWNITQTLALIRQLRPVCPRVRFVLGGPEVSYETEALLAGQPEIDVVVIGEGERTFPELLRVWASEGEKGNPGRGPEEIGGSEQAGTSPERAGGSLERVAGIAWRRQGQIVINPGRPQLENLDLLPDPYATEESLAGRLVYVETSRGCPFACAYCLSSVTRGVRYLSPERFRGILRHLLAAGAKTVKFVDRTFNARKKHAMHILEIVREEAALAGGPPGFRVHCEMAGELLDQEWVEYLSAYPAGLLQLEIGVQSTHGPTLELIRRVQNFRNWRGRVRQIQEAGIPVHLDLIAGLPGEDWDRFGQSFNEVYALAPAMLQLGFLKLLKGSGLRQRSAQLGLVYSPDSPYTILQTASLSHDRLLWLGRMEKLLNPYYNSGKFIYSLRQAELERSFSSPFDFYLRMAEFWQAQGWFDRELHGKALFAALWRFIEFSLARFAAREAENWRDALRLDFYLWERPGTLPDFLQVPKGYPTPPGPEERAREGGGRPRNPAGGEAPSLNKVFSDPGWLAKIPEMAGMDRRQRSRAAALARFTDDVWGRLSRVPERRLAPEEAGPAAGSGEIWYLFFYGEGKKTAVYRVT</sequence>
<dbReference type="SMART" id="SM00729">
    <property type="entry name" value="Elp3"/>
    <property type="match status" value="1"/>
</dbReference>
<dbReference type="Pfam" id="PF13311">
    <property type="entry name" value="DUF4080"/>
    <property type="match status" value="1"/>
</dbReference>
<dbReference type="AlphaFoldDB" id="A0A8S0WDY6"/>
<dbReference type="PROSITE" id="PS51332">
    <property type="entry name" value="B12_BINDING"/>
    <property type="match status" value="1"/>
</dbReference>
<dbReference type="SFLD" id="SFLDG01082">
    <property type="entry name" value="B12-binding_domain_containing"/>
    <property type="match status" value="1"/>
</dbReference>
<evidence type="ECO:0000313" key="9">
    <source>
        <dbReference type="EMBL" id="CAA7599692.1"/>
    </source>
</evidence>
<dbReference type="InterPro" id="IPR007197">
    <property type="entry name" value="rSAM"/>
</dbReference>
<dbReference type="EC" id="2.-.-.-" evidence="10"/>
<dbReference type="Gene3D" id="3.40.50.280">
    <property type="entry name" value="Cobalamin-binding domain"/>
    <property type="match status" value="1"/>
</dbReference>
<dbReference type="PANTHER" id="PTHR43409">
    <property type="entry name" value="ANAEROBIC MAGNESIUM-PROTOPORPHYRIN IX MONOMETHYL ESTER CYCLASE-RELATED"/>
    <property type="match status" value="1"/>
</dbReference>
<feature type="compositionally biased region" description="Low complexity" evidence="6">
    <location>
        <begin position="553"/>
        <end position="562"/>
    </location>
</feature>
<dbReference type="SUPFAM" id="SSF52242">
    <property type="entry name" value="Cobalamin (vitamin B12)-binding domain"/>
    <property type="match status" value="1"/>
</dbReference>
<evidence type="ECO:0000256" key="4">
    <source>
        <dbReference type="ARBA" id="ARBA00023004"/>
    </source>
</evidence>
<dbReference type="Proteomes" id="UP001071230">
    <property type="component" value="Unassembled WGS sequence"/>
</dbReference>
<dbReference type="InterPro" id="IPR051198">
    <property type="entry name" value="BchE-like"/>
</dbReference>
<dbReference type="Pfam" id="PF04055">
    <property type="entry name" value="Radical_SAM"/>
    <property type="match status" value="1"/>
</dbReference>
<reference evidence="10" key="1">
    <citation type="submission" date="2014-11" db="EMBL/GenBank/DDBJ databases">
        <authorList>
            <person name="Hornung B.V."/>
        </authorList>
    </citation>
    <scope>NUCLEOTIDE SEQUENCE</scope>
    <source>
        <strain evidence="10">INE</strain>
    </source>
</reference>
<name>A0A8S0WDY6_9FIRM</name>
<keyword evidence="10" id="KW-0808">Transferase</keyword>
<evidence type="ECO:0000259" key="8">
    <source>
        <dbReference type="PROSITE" id="PS51918"/>
    </source>
</evidence>
<dbReference type="EMBL" id="CDGJ01000019">
    <property type="protein sequence ID" value="CEJ06244.1"/>
    <property type="molecule type" value="Genomic_DNA"/>
</dbReference>
<dbReference type="GO" id="GO:0005829">
    <property type="term" value="C:cytosol"/>
    <property type="evidence" value="ECO:0007669"/>
    <property type="project" value="TreeGrafter"/>
</dbReference>
<feature type="compositionally biased region" description="Basic and acidic residues" evidence="6">
    <location>
        <begin position="542"/>
        <end position="551"/>
    </location>
</feature>
<dbReference type="InterPro" id="IPR023404">
    <property type="entry name" value="rSAM_horseshoe"/>
</dbReference>
<dbReference type="Pfam" id="PF02310">
    <property type="entry name" value="B12-binding"/>
    <property type="match status" value="1"/>
</dbReference>
<feature type="compositionally biased region" description="Basic and acidic residues" evidence="6">
    <location>
        <begin position="130"/>
        <end position="141"/>
    </location>
</feature>
<dbReference type="GO" id="GO:0046872">
    <property type="term" value="F:metal ion binding"/>
    <property type="evidence" value="ECO:0007669"/>
    <property type="project" value="UniProtKB-KW"/>
</dbReference>
<dbReference type="GO" id="GO:0051539">
    <property type="term" value="F:4 iron, 4 sulfur cluster binding"/>
    <property type="evidence" value="ECO:0007669"/>
    <property type="project" value="UniProtKB-KW"/>
</dbReference>
<evidence type="ECO:0000256" key="6">
    <source>
        <dbReference type="SAM" id="MobiDB-lite"/>
    </source>
</evidence>
<reference evidence="9" key="2">
    <citation type="submission" date="2020-01" db="EMBL/GenBank/DDBJ databases">
        <authorList>
            <person name="Hornung B."/>
        </authorList>
    </citation>
    <scope>NUCLEOTIDE SEQUENCE</scope>
    <source>
        <strain evidence="9">PacBioINE</strain>
    </source>
</reference>
<keyword evidence="11" id="KW-1185">Reference proteome</keyword>
<evidence type="ECO:0000256" key="3">
    <source>
        <dbReference type="ARBA" id="ARBA00022723"/>
    </source>
</evidence>
<gene>
    <name evidence="9" type="ORF">DEACI_0319</name>
    <name evidence="10" type="ORF">DEACI_0692</name>
</gene>
<dbReference type="SUPFAM" id="SSF102114">
    <property type="entry name" value="Radical SAM enzymes"/>
    <property type="match status" value="1"/>
</dbReference>
<dbReference type="GO" id="GO:0031419">
    <property type="term" value="F:cobalamin binding"/>
    <property type="evidence" value="ECO:0007669"/>
    <property type="project" value="InterPro"/>
</dbReference>
<evidence type="ECO:0000256" key="5">
    <source>
        <dbReference type="ARBA" id="ARBA00023014"/>
    </source>
</evidence>
<dbReference type="PROSITE" id="PS51918">
    <property type="entry name" value="RADICAL_SAM"/>
    <property type="match status" value="1"/>
</dbReference>
<keyword evidence="2" id="KW-0949">S-adenosyl-L-methionine</keyword>
<dbReference type="InterPro" id="IPR058240">
    <property type="entry name" value="rSAM_sf"/>
</dbReference>
<dbReference type="Gene3D" id="3.80.30.20">
    <property type="entry name" value="tm_1862 like domain"/>
    <property type="match status" value="1"/>
</dbReference>
<organism evidence="9">
    <name type="scientific">Acididesulfobacillus acetoxydans</name>
    <dbReference type="NCBI Taxonomy" id="1561005"/>
    <lineage>
        <taxon>Bacteria</taxon>
        <taxon>Bacillati</taxon>
        <taxon>Bacillota</taxon>
        <taxon>Clostridia</taxon>
        <taxon>Eubacteriales</taxon>
        <taxon>Peptococcaceae</taxon>
        <taxon>Acididesulfobacillus</taxon>
    </lineage>
</organism>
<dbReference type="Proteomes" id="UP000836597">
    <property type="component" value="Chromosome"/>
</dbReference>
<proteinExistence type="predicted"/>
<feature type="region of interest" description="Disordered" evidence="6">
    <location>
        <begin position="130"/>
        <end position="157"/>
    </location>
</feature>
<evidence type="ECO:0000313" key="10">
    <source>
        <dbReference type="EMBL" id="CEJ06244.1"/>
    </source>
</evidence>
<feature type="region of interest" description="Disordered" evidence="6">
    <location>
        <begin position="530"/>
        <end position="564"/>
    </location>
</feature>
<evidence type="ECO:0000256" key="2">
    <source>
        <dbReference type="ARBA" id="ARBA00022691"/>
    </source>
</evidence>
<protein>
    <submittedName>
        <fullName evidence="9">Elongator protein 3/MiaB/NifB</fullName>
    </submittedName>
    <submittedName>
        <fullName evidence="10">Radical SAM super protein</fullName>
        <ecNumber evidence="10">2.-.-.-</ecNumber>
    </submittedName>
</protein>
<dbReference type="PANTHER" id="PTHR43409:SF16">
    <property type="entry name" value="SLR0320 PROTEIN"/>
    <property type="match status" value="1"/>
</dbReference>
<dbReference type="InterPro" id="IPR006158">
    <property type="entry name" value="Cobalamin-bd"/>
</dbReference>
<dbReference type="CDD" id="cd02068">
    <property type="entry name" value="radical_SAM_B12_BD"/>
    <property type="match status" value="1"/>
</dbReference>
<keyword evidence="5" id="KW-0411">Iron-sulfur</keyword>
<dbReference type="RefSeq" id="WP_240983470.1">
    <property type="nucleotide sequence ID" value="NZ_CDGJ01000019.1"/>
</dbReference>
<dbReference type="EMBL" id="LR746496">
    <property type="protein sequence ID" value="CAA7599692.1"/>
    <property type="molecule type" value="Genomic_DNA"/>
</dbReference>
<dbReference type="InterPro" id="IPR036724">
    <property type="entry name" value="Cobalamin-bd_sf"/>
</dbReference>
<keyword evidence="4" id="KW-0408">Iron</keyword>
<evidence type="ECO:0000259" key="7">
    <source>
        <dbReference type="PROSITE" id="PS51332"/>
    </source>
</evidence>
<feature type="domain" description="Radical SAM core" evidence="8">
    <location>
        <begin position="198"/>
        <end position="425"/>
    </location>
</feature>